<dbReference type="SMART" id="SM00014">
    <property type="entry name" value="acidPPc"/>
    <property type="match status" value="1"/>
</dbReference>
<feature type="transmembrane region" description="Helical" evidence="7">
    <location>
        <begin position="153"/>
        <end position="174"/>
    </location>
</feature>
<dbReference type="GO" id="GO:0005886">
    <property type="term" value="C:plasma membrane"/>
    <property type="evidence" value="ECO:0007669"/>
    <property type="project" value="UniProtKB-SubCell"/>
</dbReference>
<dbReference type="PANTHER" id="PTHR14969">
    <property type="entry name" value="SPHINGOSINE-1-PHOSPHATE PHOSPHOHYDROLASE"/>
    <property type="match status" value="1"/>
</dbReference>
<name>A0A0C1UBG1_9CLOT</name>
<keyword evidence="5 7" id="KW-1133">Transmembrane helix</keyword>
<comment type="caution">
    <text evidence="9">The sequence shown here is derived from an EMBL/GenBank/DDBJ whole genome shotgun (WGS) entry which is preliminary data.</text>
</comment>
<keyword evidence="6 7" id="KW-0472">Membrane</keyword>
<protein>
    <submittedName>
        <fullName evidence="9">PAP2 superfamily protein</fullName>
    </submittedName>
</protein>
<evidence type="ECO:0000256" key="4">
    <source>
        <dbReference type="ARBA" id="ARBA00022801"/>
    </source>
</evidence>
<organism evidence="9 10">
    <name type="scientific">Clostridium argentinense CDC 2741</name>
    <dbReference type="NCBI Taxonomy" id="1418104"/>
    <lineage>
        <taxon>Bacteria</taxon>
        <taxon>Bacillati</taxon>
        <taxon>Bacillota</taxon>
        <taxon>Clostridia</taxon>
        <taxon>Eubacteriales</taxon>
        <taxon>Clostridiaceae</taxon>
        <taxon>Clostridium</taxon>
    </lineage>
</organism>
<dbReference type="EMBL" id="AYSO01000020">
    <property type="protein sequence ID" value="KIE44900.1"/>
    <property type="molecule type" value="Genomic_DNA"/>
</dbReference>
<dbReference type="Gene3D" id="1.20.144.10">
    <property type="entry name" value="Phosphatidic acid phosphatase type 2/haloperoxidase"/>
    <property type="match status" value="2"/>
</dbReference>
<keyword evidence="3 7" id="KW-0812">Transmembrane</keyword>
<evidence type="ECO:0000256" key="3">
    <source>
        <dbReference type="ARBA" id="ARBA00022692"/>
    </source>
</evidence>
<evidence type="ECO:0000256" key="6">
    <source>
        <dbReference type="ARBA" id="ARBA00023136"/>
    </source>
</evidence>
<evidence type="ECO:0000259" key="8">
    <source>
        <dbReference type="SMART" id="SM00014"/>
    </source>
</evidence>
<keyword evidence="2" id="KW-1003">Cell membrane</keyword>
<comment type="subcellular location">
    <subcellularLocation>
        <location evidence="1">Cell membrane</location>
        <topology evidence="1">Multi-pass membrane protein</topology>
    </subcellularLocation>
</comment>
<evidence type="ECO:0000256" key="2">
    <source>
        <dbReference type="ARBA" id="ARBA00022475"/>
    </source>
</evidence>
<dbReference type="Pfam" id="PF01569">
    <property type="entry name" value="PAP2"/>
    <property type="match status" value="1"/>
</dbReference>
<dbReference type="AlphaFoldDB" id="A0A0C1UBG1"/>
<feature type="transmembrane region" description="Helical" evidence="7">
    <location>
        <begin position="31"/>
        <end position="51"/>
    </location>
</feature>
<feature type="transmembrane region" description="Helical" evidence="7">
    <location>
        <begin position="58"/>
        <end position="77"/>
    </location>
</feature>
<evidence type="ECO:0000256" key="1">
    <source>
        <dbReference type="ARBA" id="ARBA00004651"/>
    </source>
</evidence>
<dbReference type="Proteomes" id="UP000031366">
    <property type="component" value="Unassembled WGS sequence"/>
</dbReference>
<gene>
    <name evidence="9" type="ORF">U732_447</name>
</gene>
<keyword evidence="4" id="KW-0378">Hydrolase</keyword>
<feature type="transmembrane region" description="Helical" evidence="7">
    <location>
        <begin position="129"/>
        <end position="147"/>
    </location>
</feature>
<dbReference type="InterPro" id="IPR000326">
    <property type="entry name" value="PAP2/HPO"/>
</dbReference>
<dbReference type="STRING" id="29341.RSJ17_05055"/>
<dbReference type="RefSeq" id="WP_039636308.1">
    <property type="nucleotide sequence ID" value="NZ_AYSO01000020.1"/>
</dbReference>
<dbReference type="OrthoDB" id="9789113at2"/>
<keyword evidence="10" id="KW-1185">Reference proteome</keyword>
<accession>A0A0C1UBG1</accession>
<dbReference type="GO" id="GO:0016787">
    <property type="term" value="F:hydrolase activity"/>
    <property type="evidence" value="ECO:0007669"/>
    <property type="project" value="UniProtKB-KW"/>
</dbReference>
<dbReference type="PANTHER" id="PTHR14969:SF62">
    <property type="entry name" value="DECAPRENYLPHOSPHORYL-5-PHOSPHORIBOSE PHOSPHATASE RV3807C-RELATED"/>
    <property type="match status" value="1"/>
</dbReference>
<evidence type="ECO:0000256" key="5">
    <source>
        <dbReference type="ARBA" id="ARBA00022989"/>
    </source>
</evidence>
<dbReference type="InterPro" id="IPR036938">
    <property type="entry name" value="PAP2/HPO_sf"/>
</dbReference>
<evidence type="ECO:0000256" key="7">
    <source>
        <dbReference type="SAM" id="Phobius"/>
    </source>
</evidence>
<sequence>MLKSIHAIDKILIDFIHHGLRNPLFDKLMPIITHLGDGGVIWIIISIICLFKKDYRHIGLLCLSSLLLSTILTEGIIKNVVERVRPIIRYPISDPLIHIPKSFSFPSGHTSSSFAVATILFILLPQYKIIPIVLAVLIGFSRIYLYVHYPSDVFVGMLVGILSAFIILLGYNLIRKDNV</sequence>
<proteinExistence type="predicted"/>
<feature type="domain" description="Phosphatidic acid phosphatase type 2/haloperoxidase" evidence="8">
    <location>
        <begin position="61"/>
        <end position="168"/>
    </location>
</feature>
<evidence type="ECO:0000313" key="9">
    <source>
        <dbReference type="EMBL" id="KIE44900.1"/>
    </source>
</evidence>
<reference evidence="9 10" key="1">
    <citation type="journal article" date="2015" name="Infect. Genet. Evol.">
        <title>Genomic sequences of six botulinum neurotoxin-producing strains representing three clostridial species illustrate the mobility and diversity of botulinum neurotoxin genes.</title>
        <authorList>
            <person name="Smith T.J."/>
            <person name="Hill K.K."/>
            <person name="Xie G."/>
            <person name="Foley B.T."/>
            <person name="Williamson C.H."/>
            <person name="Foster J.T."/>
            <person name="Johnson S.L."/>
            <person name="Chertkov O."/>
            <person name="Teshima H."/>
            <person name="Gibbons H.S."/>
            <person name="Johnsky L.A."/>
            <person name="Karavis M.A."/>
            <person name="Smith L.A."/>
        </authorList>
    </citation>
    <scope>NUCLEOTIDE SEQUENCE [LARGE SCALE GENOMIC DNA]</scope>
    <source>
        <strain evidence="9 10">CDC 2741</strain>
    </source>
</reference>
<dbReference type="SUPFAM" id="SSF48317">
    <property type="entry name" value="Acid phosphatase/Vanadium-dependent haloperoxidase"/>
    <property type="match status" value="1"/>
</dbReference>
<evidence type="ECO:0000313" key="10">
    <source>
        <dbReference type="Proteomes" id="UP000031366"/>
    </source>
</evidence>